<reference evidence="4" key="1">
    <citation type="journal article" date="2019" name="Int. J. Syst. Evol. Microbiol.">
        <title>The Global Catalogue of Microorganisms (GCM) 10K type strain sequencing project: providing services to taxonomists for standard genome sequencing and annotation.</title>
        <authorList>
            <consortium name="The Broad Institute Genomics Platform"/>
            <consortium name="The Broad Institute Genome Sequencing Center for Infectious Disease"/>
            <person name="Wu L."/>
            <person name="Ma J."/>
        </authorList>
    </citation>
    <scope>NUCLEOTIDE SEQUENCE [LARGE SCALE GENOMIC DNA]</scope>
    <source>
        <strain evidence="4">CCUG 53519</strain>
    </source>
</reference>
<dbReference type="Proteomes" id="UP001597169">
    <property type="component" value="Unassembled WGS sequence"/>
</dbReference>
<dbReference type="RefSeq" id="WP_251581036.1">
    <property type="nucleotide sequence ID" value="NZ_JBHTKX010000001.1"/>
</dbReference>
<dbReference type="Pfam" id="PF11167">
    <property type="entry name" value="DUF2953"/>
    <property type="match status" value="1"/>
</dbReference>
<keyword evidence="2" id="KW-1133">Transmembrane helix</keyword>
<dbReference type="EMBL" id="JBHTKX010000001">
    <property type="protein sequence ID" value="MFD1127032.1"/>
    <property type="molecule type" value="Genomic_DNA"/>
</dbReference>
<keyword evidence="2" id="KW-0812">Transmembrane</keyword>
<comment type="caution">
    <text evidence="3">The sequence shown here is derived from an EMBL/GenBank/DDBJ whole genome shotgun (WGS) entry which is preliminary data.</text>
</comment>
<gene>
    <name evidence="3" type="ORF">ACFQ3J_02475</name>
</gene>
<dbReference type="InterPro" id="IPR021338">
    <property type="entry name" value="DUF2953"/>
</dbReference>
<evidence type="ECO:0000313" key="3">
    <source>
        <dbReference type="EMBL" id="MFD1127032.1"/>
    </source>
</evidence>
<evidence type="ECO:0000313" key="4">
    <source>
        <dbReference type="Proteomes" id="UP001597169"/>
    </source>
</evidence>
<sequence length="232" mass="26534">MWIWISAGILLVIILLIVFVLVSRIHIHLVVKSTNHKQEVHVQLKMMYGILRITKEVPEQKIQEFKAKLLKKLEGALSGQLAGSNKEQEEESPDEKHGKKGILYQSGALLKSAYALKIWDTAPFASIRILELKWNTRIGTEDVVFTSVLTGILWGIKNTVFGWLSHKVRLLEIPQVNVAANWTEQWDLKTDFEIKACIRFVKAMRLSNMLTKRLADAHGGILSWRRDLEEEA</sequence>
<keyword evidence="2" id="KW-0472">Membrane</keyword>
<proteinExistence type="predicted"/>
<evidence type="ECO:0000256" key="2">
    <source>
        <dbReference type="SAM" id="Phobius"/>
    </source>
</evidence>
<feature type="region of interest" description="Disordered" evidence="1">
    <location>
        <begin position="80"/>
        <end position="99"/>
    </location>
</feature>
<name>A0ABW3PLT2_9BACL</name>
<accession>A0ABW3PLT2</accession>
<organism evidence="3 4">
    <name type="scientific">Paenibacillus provencensis</name>
    <dbReference type="NCBI Taxonomy" id="441151"/>
    <lineage>
        <taxon>Bacteria</taxon>
        <taxon>Bacillati</taxon>
        <taxon>Bacillota</taxon>
        <taxon>Bacilli</taxon>
        <taxon>Bacillales</taxon>
        <taxon>Paenibacillaceae</taxon>
        <taxon>Paenibacillus</taxon>
    </lineage>
</organism>
<protein>
    <submittedName>
        <fullName evidence="3">DUF2953 domain-containing protein</fullName>
    </submittedName>
</protein>
<feature type="transmembrane region" description="Helical" evidence="2">
    <location>
        <begin position="6"/>
        <end position="27"/>
    </location>
</feature>
<evidence type="ECO:0000256" key="1">
    <source>
        <dbReference type="SAM" id="MobiDB-lite"/>
    </source>
</evidence>
<keyword evidence="4" id="KW-1185">Reference proteome</keyword>